<sequence>NNNNDNHNNNDDNNKNNNDNNNNDNINNNNNNSSNNNNKWTANKGGRQHVTFEGGSAGKGPSPGGSAGVLRGFFSQESMPRLCGGCVGGLQWSCPPLFFAEQGQQQG</sequence>
<reference evidence="2" key="1">
    <citation type="submission" date="2021-02" db="EMBL/GenBank/DDBJ databases">
        <authorList>
            <person name="Dougan E. K."/>
            <person name="Rhodes N."/>
            <person name="Thang M."/>
            <person name="Chan C."/>
        </authorList>
    </citation>
    <scope>NUCLEOTIDE SEQUENCE</scope>
</reference>
<dbReference type="EMBL" id="CAJNNW010010247">
    <property type="protein sequence ID" value="CAE8651904.1"/>
    <property type="molecule type" value="Genomic_DNA"/>
</dbReference>
<evidence type="ECO:0000256" key="1">
    <source>
        <dbReference type="SAM" id="MobiDB-lite"/>
    </source>
</evidence>
<proteinExistence type="predicted"/>
<feature type="non-terminal residue" evidence="2">
    <location>
        <position position="1"/>
    </location>
</feature>
<feature type="region of interest" description="Disordered" evidence="1">
    <location>
        <begin position="1"/>
        <end position="71"/>
    </location>
</feature>
<name>A0A813IM04_POLGL</name>
<comment type="caution">
    <text evidence="2">The sequence shown here is derived from an EMBL/GenBank/DDBJ whole genome shotgun (WGS) entry which is preliminary data.</text>
</comment>
<evidence type="ECO:0000313" key="2">
    <source>
        <dbReference type="EMBL" id="CAE8651904.1"/>
    </source>
</evidence>
<organism evidence="2 3">
    <name type="scientific">Polarella glacialis</name>
    <name type="common">Dinoflagellate</name>
    <dbReference type="NCBI Taxonomy" id="89957"/>
    <lineage>
        <taxon>Eukaryota</taxon>
        <taxon>Sar</taxon>
        <taxon>Alveolata</taxon>
        <taxon>Dinophyceae</taxon>
        <taxon>Suessiales</taxon>
        <taxon>Suessiaceae</taxon>
        <taxon>Polarella</taxon>
    </lineage>
</organism>
<protein>
    <submittedName>
        <fullName evidence="2">Uncharacterized protein</fullName>
    </submittedName>
</protein>
<gene>
    <name evidence="2" type="ORF">PGLA2088_LOCUS9323</name>
</gene>
<feature type="compositionally biased region" description="Gly residues" evidence="1">
    <location>
        <begin position="55"/>
        <end position="67"/>
    </location>
</feature>
<evidence type="ECO:0000313" key="3">
    <source>
        <dbReference type="Proteomes" id="UP000626109"/>
    </source>
</evidence>
<accession>A0A813IM04</accession>
<dbReference type="AlphaFoldDB" id="A0A813IM04"/>
<dbReference type="Proteomes" id="UP000626109">
    <property type="component" value="Unassembled WGS sequence"/>
</dbReference>
<feature type="compositionally biased region" description="Low complexity" evidence="1">
    <location>
        <begin position="15"/>
        <end position="38"/>
    </location>
</feature>